<gene>
    <name evidence="8" type="ORF">I3842_14G047900</name>
</gene>
<dbReference type="Proteomes" id="UP000811246">
    <property type="component" value="Chromosome 14"/>
</dbReference>
<evidence type="ECO:0000313" key="9">
    <source>
        <dbReference type="Proteomes" id="UP000811246"/>
    </source>
</evidence>
<dbReference type="EMBL" id="CM031838">
    <property type="protein sequence ID" value="KAG6677853.1"/>
    <property type="molecule type" value="Genomic_DNA"/>
</dbReference>
<feature type="domain" description="RING-type" evidence="7">
    <location>
        <begin position="131"/>
        <end position="172"/>
    </location>
</feature>
<evidence type="ECO:0000259" key="7">
    <source>
        <dbReference type="PROSITE" id="PS50089"/>
    </source>
</evidence>
<organism evidence="8 9">
    <name type="scientific">Carya illinoinensis</name>
    <name type="common">Pecan</name>
    <dbReference type="NCBI Taxonomy" id="32201"/>
    <lineage>
        <taxon>Eukaryota</taxon>
        <taxon>Viridiplantae</taxon>
        <taxon>Streptophyta</taxon>
        <taxon>Embryophyta</taxon>
        <taxon>Tracheophyta</taxon>
        <taxon>Spermatophyta</taxon>
        <taxon>Magnoliopsida</taxon>
        <taxon>eudicotyledons</taxon>
        <taxon>Gunneridae</taxon>
        <taxon>Pentapetalae</taxon>
        <taxon>rosids</taxon>
        <taxon>fabids</taxon>
        <taxon>Fagales</taxon>
        <taxon>Juglandaceae</taxon>
        <taxon>Carya</taxon>
    </lineage>
</organism>
<evidence type="ECO:0000256" key="2">
    <source>
        <dbReference type="ARBA" id="ARBA00012483"/>
    </source>
</evidence>
<evidence type="ECO:0000256" key="6">
    <source>
        <dbReference type="PROSITE-ProRule" id="PRU00175"/>
    </source>
</evidence>
<keyword evidence="3" id="KW-0479">Metal-binding</keyword>
<evidence type="ECO:0000256" key="3">
    <source>
        <dbReference type="ARBA" id="ARBA00022723"/>
    </source>
</evidence>
<dbReference type="SMART" id="SM00184">
    <property type="entry name" value="RING"/>
    <property type="match status" value="1"/>
</dbReference>
<comment type="catalytic activity">
    <reaction evidence="1">
        <text>S-ubiquitinyl-[E2 ubiquitin-conjugating enzyme]-L-cysteine + [acceptor protein]-L-lysine = [E2 ubiquitin-conjugating enzyme]-L-cysteine + N(6)-ubiquitinyl-[acceptor protein]-L-lysine.</text>
        <dbReference type="EC" id="2.3.2.27"/>
    </reaction>
</comment>
<dbReference type="GO" id="GO:0061630">
    <property type="term" value="F:ubiquitin protein ligase activity"/>
    <property type="evidence" value="ECO:0007669"/>
    <property type="project" value="UniProtKB-EC"/>
</dbReference>
<dbReference type="Pfam" id="PF13639">
    <property type="entry name" value="zf-RING_2"/>
    <property type="match status" value="1"/>
</dbReference>
<feature type="non-terminal residue" evidence="8">
    <location>
        <position position="1"/>
    </location>
</feature>
<dbReference type="AlphaFoldDB" id="A0A922AH38"/>
<dbReference type="EC" id="2.3.2.27" evidence="2"/>
<keyword evidence="5" id="KW-0862">Zinc</keyword>
<evidence type="ECO:0000256" key="4">
    <source>
        <dbReference type="ARBA" id="ARBA00022771"/>
    </source>
</evidence>
<dbReference type="InterPro" id="IPR001841">
    <property type="entry name" value="Znf_RING"/>
</dbReference>
<dbReference type="CDD" id="cd16454">
    <property type="entry name" value="RING-H2_PA-TM-RING"/>
    <property type="match status" value="1"/>
</dbReference>
<accession>A0A922AH38</accession>
<dbReference type="PANTHER" id="PTHR15710">
    <property type="entry name" value="E3 UBIQUITIN-PROTEIN LIGASE PRAJA"/>
    <property type="match status" value="1"/>
</dbReference>
<proteinExistence type="predicted"/>
<dbReference type="GO" id="GO:0016567">
    <property type="term" value="P:protein ubiquitination"/>
    <property type="evidence" value="ECO:0007669"/>
    <property type="project" value="TreeGrafter"/>
</dbReference>
<dbReference type="PROSITE" id="PS50089">
    <property type="entry name" value="ZF_RING_2"/>
    <property type="match status" value="1"/>
</dbReference>
<sequence length="176" mass="20552">SFIYTNEKKETFHVLRDFVLQESTSRSAISDMHCAMRVPLEIQEFMVHKISAYARDIVRQTQYMGHRALGIWVTIRVSQCINEESLRPNYTQISRQAMEYYVLGLSARTVPKSWIEALEKVEIEGISDRQCAICLEELSGSEGTRMIPCLHLFHEDCIRKWLERSLFCPLCRFKLA</sequence>
<keyword evidence="4 6" id="KW-0863">Zinc-finger</keyword>
<evidence type="ECO:0000256" key="5">
    <source>
        <dbReference type="ARBA" id="ARBA00022833"/>
    </source>
</evidence>
<name>A0A922AH38_CARIL</name>
<evidence type="ECO:0000256" key="1">
    <source>
        <dbReference type="ARBA" id="ARBA00000900"/>
    </source>
</evidence>
<dbReference type="GO" id="GO:0005737">
    <property type="term" value="C:cytoplasm"/>
    <property type="evidence" value="ECO:0007669"/>
    <property type="project" value="TreeGrafter"/>
</dbReference>
<dbReference type="PANTHER" id="PTHR15710:SF196">
    <property type="entry name" value="F6A14.12 PROTEIN-RELATED"/>
    <property type="match status" value="1"/>
</dbReference>
<dbReference type="GO" id="GO:0008270">
    <property type="term" value="F:zinc ion binding"/>
    <property type="evidence" value="ECO:0007669"/>
    <property type="project" value="UniProtKB-KW"/>
</dbReference>
<evidence type="ECO:0000313" key="8">
    <source>
        <dbReference type="EMBL" id="KAG6677853.1"/>
    </source>
</evidence>
<reference evidence="8" key="1">
    <citation type="submission" date="2021-01" db="EMBL/GenBank/DDBJ databases">
        <authorList>
            <person name="Lovell J.T."/>
            <person name="Bentley N."/>
            <person name="Bhattarai G."/>
            <person name="Jenkins J.W."/>
            <person name="Sreedasyam A."/>
            <person name="Alarcon Y."/>
            <person name="Bock C."/>
            <person name="Boston L."/>
            <person name="Carlson J."/>
            <person name="Cervantes K."/>
            <person name="Clermont K."/>
            <person name="Krom N."/>
            <person name="Kubenka K."/>
            <person name="Mamidi S."/>
            <person name="Mattison C."/>
            <person name="Monteros M."/>
            <person name="Pisani C."/>
            <person name="Plott C."/>
            <person name="Rajasekar S."/>
            <person name="Rhein H.S."/>
            <person name="Rohla C."/>
            <person name="Song M."/>
            <person name="Hilaire R.S."/>
            <person name="Shu S."/>
            <person name="Wells L."/>
            <person name="Wang X."/>
            <person name="Webber J."/>
            <person name="Heerema R.J."/>
            <person name="Klein P."/>
            <person name="Conner P."/>
            <person name="Grauke L."/>
            <person name="Grimwood J."/>
            <person name="Schmutz J."/>
            <person name="Randall J.J."/>
        </authorList>
    </citation>
    <scope>NUCLEOTIDE SEQUENCE</scope>
    <source>
        <tissue evidence="8">Leaf</tissue>
    </source>
</reference>
<protein>
    <recommendedName>
        <fullName evidence="2">RING-type E3 ubiquitin transferase</fullName>
        <ecNumber evidence="2">2.3.2.27</ecNumber>
    </recommendedName>
</protein>
<comment type="caution">
    <text evidence="8">The sequence shown here is derived from an EMBL/GenBank/DDBJ whole genome shotgun (WGS) entry which is preliminary data.</text>
</comment>